<feature type="region of interest" description="Disordered" evidence="1">
    <location>
        <begin position="124"/>
        <end position="152"/>
    </location>
</feature>
<organism evidence="2 3">
    <name type="scientific">Coccomyxa subellipsoidea</name>
    <dbReference type="NCBI Taxonomy" id="248742"/>
    <lineage>
        <taxon>Eukaryota</taxon>
        <taxon>Viridiplantae</taxon>
        <taxon>Chlorophyta</taxon>
        <taxon>core chlorophytes</taxon>
        <taxon>Trebouxiophyceae</taxon>
        <taxon>Trebouxiophyceae incertae sedis</taxon>
        <taxon>Coccomyxaceae</taxon>
        <taxon>Coccomyxa</taxon>
    </lineage>
</organism>
<evidence type="ECO:0000313" key="3">
    <source>
        <dbReference type="Proteomes" id="UP001491310"/>
    </source>
</evidence>
<evidence type="ECO:0008006" key="4">
    <source>
        <dbReference type="Google" id="ProtNLM"/>
    </source>
</evidence>
<dbReference type="EMBL" id="JALJOT010000008">
    <property type="protein sequence ID" value="KAK9908287.1"/>
    <property type="molecule type" value="Genomic_DNA"/>
</dbReference>
<protein>
    <recommendedName>
        <fullName evidence="4">Post-SET domain-containing protein</fullName>
    </recommendedName>
</protein>
<sequence>MPSGNGFATVPHCCSVGSLQAKGKRLLQEQGIHLPPRRCSKACRRGQPCRALWAVPHVEKFYASREQKLMAEEIELDIRNAEQAQRLRATAEAGAARFGAASAKPNQGRPPDAIARLRRQRVKPMLGNGDSSSGDAAAYKTDESAERESHSERLVRDYRLWGRQGGQIEPCAQRPAWESSAPGKGTAGTHQCWNIWKQSWHRR</sequence>
<feature type="compositionally biased region" description="Basic and acidic residues" evidence="1">
    <location>
        <begin position="140"/>
        <end position="152"/>
    </location>
</feature>
<accession>A0ABR2YMN3</accession>
<name>A0ABR2YMN3_9CHLO</name>
<evidence type="ECO:0000313" key="2">
    <source>
        <dbReference type="EMBL" id="KAK9908287.1"/>
    </source>
</evidence>
<reference evidence="2 3" key="1">
    <citation type="journal article" date="2024" name="Nat. Commun.">
        <title>Phylogenomics reveals the evolutionary origins of lichenization in chlorophyte algae.</title>
        <authorList>
            <person name="Puginier C."/>
            <person name="Libourel C."/>
            <person name="Otte J."/>
            <person name="Skaloud P."/>
            <person name="Haon M."/>
            <person name="Grisel S."/>
            <person name="Petersen M."/>
            <person name="Berrin J.G."/>
            <person name="Delaux P.M."/>
            <person name="Dal Grande F."/>
            <person name="Keller J."/>
        </authorList>
    </citation>
    <scope>NUCLEOTIDE SEQUENCE [LARGE SCALE GENOMIC DNA]</scope>
    <source>
        <strain evidence="2 3">SAG 216-7</strain>
    </source>
</reference>
<comment type="caution">
    <text evidence="2">The sequence shown here is derived from an EMBL/GenBank/DDBJ whole genome shotgun (WGS) entry which is preliminary data.</text>
</comment>
<gene>
    <name evidence="2" type="ORF">WJX75_005489</name>
</gene>
<evidence type="ECO:0000256" key="1">
    <source>
        <dbReference type="SAM" id="MobiDB-lite"/>
    </source>
</evidence>
<proteinExistence type="predicted"/>
<keyword evidence="3" id="KW-1185">Reference proteome</keyword>
<dbReference type="Proteomes" id="UP001491310">
    <property type="component" value="Unassembled WGS sequence"/>
</dbReference>